<dbReference type="GO" id="GO:0006772">
    <property type="term" value="P:thiamine metabolic process"/>
    <property type="evidence" value="ECO:0007669"/>
    <property type="project" value="UniProtKB-ARBA"/>
</dbReference>
<evidence type="ECO:0000256" key="2">
    <source>
        <dbReference type="PIRSR" id="PIRSR003170-2"/>
    </source>
</evidence>
<dbReference type="STRING" id="45354.A0A1L0DJ16"/>
<name>A0A1L0DJ16_9ASCO</name>
<dbReference type="InterPro" id="IPR050967">
    <property type="entry name" value="Thiamine_Salvage_TenA"/>
</dbReference>
<evidence type="ECO:0000256" key="1">
    <source>
        <dbReference type="PIRSR" id="PIRSR003170-1"/>
    </source>
</evidence>
<protein>
    <submittedName>
        <fullName evidence="4">CIC11C00000000428</fullName>
    </submittedName>
</protein>
<dbReference type="Pfam" id="PF03070">
    <property type="entry name" value="TENA_THI-4"/>
    <property type="match status" value="1"/>
</dbReference>
<dbReference type="InterPro" id="IPR004305">
    <property type="entry name" value="Thiaminase-2/PQQC"/>
</dbReference>
<accession>A0A1L0DJ16</accession>
<feature type="binding site" evidence="2">
    <location>
        <position position="82"/>
    </location>
    <ligand>
        <name>substrate</name>
    </ligand>
</feature>
<evidence type="ECO:0000313" key="4">
    <source>
        <dbReference type="EMBL" id="SGZ56548.1"/>
    </source>
</evidence>
<proteinExistence type="predicted"/>
<feature type="active site" description="Proton donor" evidence="1">
    <location>
        <position position="216"/>
    </location>
</feature>
<feature type="binding site" evidence="2">
    <location>
        <position position="44"/>
    </location>
    <ligand>
        <name>substrate</name>
    </ligand>
</feature>
<evidence type="ECO:0000259" key="3">
    <source>
        <dbReference type="Pfam" id="PF03070"/>
    </source>
</evidence>
<dbReference type="OrthoDB" id="37730at2759"/>
<dbReference type="PANTHER" id="PTHR43198:SF2">
    <property type="entry name" value="SI:CH1073-67J19.1-RELATED"/>
    <property type="match status" value="1"/>
</dbReference>
<dbReference type="InterPro" id="IPR016084">
    <property type="entry name" value="Haem_Oase-like_multi-hlx"/>
</dbReference>
<sequence>MSFVDKLLQKYQDKVQKSSSHPLTNELCNGTLPDYKLYTYLVQDLKFFQLGLQMLGSSLSHCDNAESSIVLAKQIGFFANDENTYFQRCLAQLRAEAQDQIHHHVPAMEKEFAPTLPQVLQYLQFIAHLTHDALSYGEIITCVYVMEVVYLIWAELHSNSKDTVALEYKHQEWVDLHRGPAFSAWVQFLAGEVNRAAGTNLQEKMEQIFEKTLDHEIAFFDACYQYEE</sequence>
<gene>
    <name evidence="4" type="ORF">SAMEA4029010_CIC11G00000000428</name>
</gene>
<dbReference type="PIRSF" id="PIRSF003170">
    <property type="entry name" value="Pet18p"/>
    <property type="match status" value="1"/>
</dbReference>
<reference evidence="4 5" key="1">
    <citation type="submission" date="2016-10" db="EMBL/GenBank/DDBJ databases">
        <authorList>
            <person name="de Groot N.N."/>
        </authorList>
    </citation>
    <scope>NUCLEOTIDE SEQUENCE [LARGE SCALE GENOMIC DNA]</scope>
    <source>
        <strain evidence="4 5">CBS 141442</strain>
    </source>
</reference>
<feature type="domain" description="Thiaminase-2/PQQC" evidence="3">
    <location>
        <begin position="9"/>
        <end position="225"/>
    </location>
</feature>
<organism evidence="4 5">
    <name type="scientific">Sungouiella intermedia</name>
    <dbReference type="NCBI Taxonomy" id="45354"/>
    <lineage>
        <taxon>Eukaryota</taxon>
        <taxon>Fungi</taxon>
        <taxon>Dikarya</taxon>
        <taxon>Ascomycota</taxon>
        <taxon>Saccharomycotina</taxon>
        <taxon>Pichiomycetes</taxon>
        <taxon>Metschnikowiaceae</taxon>
        <taxon>Sungouiella</taxon>
    </lineage>
</organism>
<feature type="binding site" evidence="2">
    <location>
        <position position="147"/>
    </location>
    <ligand>
        <name>substrate</name>
    </ligand>
</feature>
<dbReference type="CDD" id="cd19358">
    <property type="entry name" value="TenA_E_Spr0628-like"/>
    <property type="match status" value="1"/>
</dbReference>
<keyword evidence="5" id="KW-1185">Reference proteome</keyword>
<dbReference type="EMBL" id="LT635760">
    <property type="protein sequence ID" value="SGZ56548.1"/>
    <property type="molecule type" value="Genomic_DNA"/>
</dbReference>
<dbReference type="InterPro" id="IPR026285">
    <property type="entry name" value="TenA_E"/>
</dbReference>
<dbReference type="GO" id="GO:0005829">
    <property type="term" value="C:cytosol"/>
    <property type="evidence" value="ECO:0007669"/>
    <property type="project" value="TreeGrafter"/>
</dbReference>
<dbReference type="Gene3D" id="1.20.910.10">
    <property type="entry name" value="Heme oxygenase-like"/>
    <property type="match status" value="1"/>
</dbReference>
<dbReference type="PANTHER" id="PTHR43198">
    <property type="entry name" value="BIFUNCTIONAL TH2 PROTEIN"/>
    <property type="match status" value="1"/>
</dbReference>
<dbReference type="Proteomes" id="UP000182334">
    <property type="component" value="Chromosome V"/>
</dbReference>
<dbReference type="AlphaFoldDB" id="A0A1L0DJ16"/>
<evidence type="ECO:0000313" key="5">
    <source>
        <dbReference type="Proteomes" id="UP000182334"/>
    </source>
</evidence>
<dbReference type="SUPFAM" id="SSF48613">
    <property type="entry name" value="Heme oxygenase-like"/>
    <property type="match status" value="1"/>
</dbReference>